<gene>
    <name evidence="1" type="ORF">T10_4690</name>
</gene>
<accession>A0A0V1MFP0</accession>
<keyword evidence="2" id="KW-1185">Reference proteome</keyword>
<organism evidence="1 2">
    <name type="scientific">Trichinella papuae</name>
    <dbReference type="NCBI Taxonomy" id="268474"/>
    <lineage>
        <taxon>Eukaryota</taxon>
        <taxon>Metazoa</taxon>
        <taxon>Ecdysozoa</taxon>
        <taxon>Nematoda</taxon>
        <taxon>Enoplea</taxon>
        <taxon>Dorylaimia</taxon>
        <taxon>Trichinellida</taxon>
        <taxon>Trichinellidae</taxon>
        <taxon>Trichinella</taxon>
    </lineage>
</organism>
<dbReference type="OrthoDB" id="10270086at2759"/>
<proteinExistence type="predicted"/>
<evidence type="ECO:0000313" key="2">
    <source>
        <dbReference type="Proteomes" id="UP000054843"/>
    </source>
</evidence>
<dbReference type="AlphaFoldDB" id="A0A0V1MFP0"/>
<dbReference type="EMBL" id="JYDO01000115">
    <property type="protein sequence ID" value="KRZ70403.1"/>
    <property type="molecule type" value="Genomic_DNA"/>
</dbReference>
<dbReference type="Proteomes" id="UP000054843">
    <property type="component" value="Unassembled WGS sequence"/>
</dbReference>
<sequence>MEASPQPPMLMPQLRIRVKILSRVVTSRHVIAQNVPRPRALCTKAGYFSSNACKPAKSVRPAICVFLSKLSRRMMRNVTSNSASFDGSPSQSGDSGNSQCSWAHILPVPPHPVCTSSTMNAAPACLVNFCKIPWTQNCPHLRLVWAPLRRRRHLCPSDCTFQSTAAPRPSIVDLHFCCNRHAGRADICNEETTPLASRVLARRPCVSLWNGCKKGRPWFDREKSRES</sequence>
<comment type="caution">
    <text evidence="1">The sequence shown here is derived from an EMBL/GenBank/DDBJ whole genome shotgun (WGS) entry which is preliminary data.</text>
</comment>
<evidence type="ECO:0000313" key="1">
    <source>
        <dbReference type="EMBL" id="KRZ70403.1"/>
    </source>
</evidence>
<name>A0A0V1MFP0_9BILA</name>
<reference evidence="1 2" key="1">
    <citation type="submission" date="2015-01" db="EMBL/GenBank/DDBJ databases">
        <title>Evolution of Trichinella species and genotypes.</title>
        <authorList>
            <person name="Korhonen P.K."/>
            <person name="Edoardo P."/>
            <person name="Giuseppe L.R."/>
            <person name="Gasser R.B."/>
        </authorList>
    </citation>
    <scope>NUCLEOTIDE SEQUENCE [LARGE SCALE GENOMIC DNA]</scope>
    <source>
        <strain evidence="1">ISS1980</strain>
    </source>
</reference>
<protein>
    <submittedName>
        <fullName evidence="1">Uncharacterized protein</fullName>
    </submittedName>
</protein>